<proteinExistence type="predicted"/>
<dbReference type="GO" id="GO:0005385">
    <property type="term" value="F:zinc ion transmembrane transporter activity"/>
    <property type="evidence" value="ECO:0007669"/>
    <property type="project" value="TreeGrafter"/>
</dbReference>
<keyword evidence="4 6" id="KW-0472">Membrane</keyword>
<evidence type="ECO:0000256" key="4">
    <source>
        <dbReference type="ARBA" id="ARBA00023136"/>
    </source>
</evidence>
<sequence>MSDVHPTGLPNYQNTNKLKVLSLFVLLIIALVGGAVPLYLVRDVESSAARTARRNRRITRAVSIMNSFSGGVFLGIALVHLLPSVRELLTDALHGHPESGVSEYPWAELCASAGFFFIVMVEQVLLGFEERFGSSPGHGILHHGHGHSGQEAVPSVSESAATPTPEEEEEDKGLQAESGASEDEKMSVRRALTILNACILMVALSIHSVLEGLALGLQLTRTATLDLLIALSLHKGIEAFTISLSIVQTPASRALKYITFIVFSCTSPIGVAIGIPITSEENVESVSMLLVNGILQGLATGTFMFVTFIEILPQELKAKGDRMIKFAVMLLGFGIIAGVTSLEFS</sequence>
<feature type="transmembrane region" description="Helical" evidence="6">
    <location>
        <begin position="105"/>
        <end position="128"/>
    </location>
</feature>
<feature type="region of interest" description="Disordered" evidence="5">
    <location>
        <begin position="139"/>
        <end position="182"/>
    </location>
</feature>
<comment type="caution">
    <text evidence="7">The sequence shown here is derived from an EMBL/GenBank/DDBJ whole genome shotgun (WGS) entry which is preliminary data.</text>
</comment>
<dbReference type="AlphaFoldDB" id="A0A9Q1H1B4"/>
<feature type="transmembrane region" description="Helical" evidence="6">
    <location>
        <begin position="194"/>
        <end position="215"/>
    </location>
</feature>
<keyword evidence="3 6" id="KW-1133">Transmembrane helix</keyword>
<gene>
    <name evidence="7" type="ORF">HOLleu_30631</name>
</gene>
<feature type="transmembrane region" description="Helical" evidence="6">
    <location>
        <begin position="227"/>
        <end position="247"/>
    </location>
</feature>
<protein>
    <submittedName>
        <fullName evidence="7">Zinc transporter ZIP1</fullName>
    </submittedName>
</protein>
<feature type="transmembrane region" description="Helical" evidence="6">
    <location>
        <begin position="20"/>
        <end position="41"/>
    </location>
</feature>
<evidence type="ECO:0000256" key="2">
    <source>
        <dbReference type="ARBA" id="ARBA00022692"/>
    </source>
</evidence>
<comment type="subcellular location">
    <subcellularLocation>
        <location evidence="1">Membrane</location>
        <topology evidence="1">Multi-pass membrane protein</topology>
    </subcellularLocation>
</comment>
<dbReference type="GO" id="GO:0005886">
    <property type="term" value="C:plasma membrane"/>
    <property type="evidence" value="ECO:0007669"/>
    <property type="project" value="TreeGrafter"/>
</dbReference>
<feature type="transmembrane region" description="Helical" evidence="6">
    <location>
        <begin position="62"/>
        <end position="85"/>
    </location>
</feature>
<evidence type="ECO:0000256" key="1">
    <source>
        <dbReference type="ARBA" id="ARBA00004141"/>
    </source>
</evidence>
<dbReference type="PANTHER" id="PTHR11040">
    <property type="entry name" value="ZINC/IRON TRANSPORTER"/>
    <property type="match status" value="1"/>
</dbReference>
<feature type="transmembrane region" description="Helical" evidence="6">
    <location>
        <begin position="324"/>
        <end position="342"/>
    </location>
</feature>
<feature type="transmembrane region" description="Helical" evidence="6">
    <location>
        <begin position="289"/>
        <end position="312"/>
    </location>
</feature>
<organism evidence="7 8">
    <name type="scientific">Holothuria leucospilota</name>
    <name type="common">Black long sea cucumber</name>
    <name type="synonym">Mertensiothuria leucospilota</name>
    <dbReference type="NCBI Taxonomy" id="206669"/>
    <lineage>
        <taxon>Eukaryota</taxon>
        <taxon>Metazoa</taxon>
        <taxon>Echinodermata</taxon>
        <taxon>Eleutherozoa</taxon>
        <taxon>Echinozoa</taxon>
        <taxon>Holothuroidea</taxon>
        <taxon>Aspidochirotacea</taxon>
        <taxon>Aspidochirotida</taxon>
        <taxon>Holothuriidae</taxon>
        <taxon>Holothuria</taxon>
    </lineage>
</organism>
<evidence type="ECO:0000256" key="3">
    <source>
        <dbReference type="ARBA" id="ARBA00022989"/>
    </source>
</evidence>
<dbReference type="PANTHER" id="PTHR11040:SF140">
    <property type="entry name" value="ZRT (ZRT), IRT- (IRT-) LIKE PROTEIN TRANSPORTER"/>
    <property type="match status" value="1"/>
</dbReference>
<dbReference type="InterPro" id="IPR003689">
    <property type="entry name" value="ZIP"/>
</dbReference>
<keyword evidence="2 6" id="KW-0812">Transmembrane</keyword>
<evidence type="ECO:0000256" key="5">
    <source>
        <dbReference type="SAM" id="MobiDB-lite"/>
    </source>
</evidence>
<dbReference type="EMBL" id="JAIZAY010000015">
    <property type="protein sequence ID" value="KAJ8028411.1"/>
    <property type="molecule type" value="Genomic_DNA"/>
</dbReference>
<evidence type="ECO:0000313" key="7">
    <source>
        <dbReference type="EMBL" id="KAJ8028411.1"/>
    </source>
</evidence>
<dbReference type="Proteomes" id="UP001152320">
    <property type="component" value="Chromosome 15"/>
</dbReference>
<dbReference type="OrthoDB" id="448280at2759"/>
<name>A0A9Q1H1B4_HOLLE</name>
<reference evidence="7" key="1">
    <citation type="submission" date="2021-10" db="EMBL/GenBank/DDBJ databases">
        <title>Tropical sea cucumber genome reveals ecological adaptation and Cuvierian tubules defense mechanism.</title>
        <authorList>
            <person name="Chen T."/>
        </authorList>
    </citation>
    <scope>NUCLEOTIDE SEQUENCE</scope>
    <source>
        <strain evidence="7">Nanhai2018</strain>
        <tissue evidence="7">Muscle</tissue>
    </source>
</reference>
<evidence type="ECO:0000313" key="8">
    <source>
        <dbReference type="Proteomes" id="UP001152320"/>
    </source>
</evidence>
<evidence type="ECO:0000256" key="6">
    <source>
        <dbReference type="SAM" id="Phobius"/>
    </source>
</evidence>
<dbReference type="Pfam" id="PF02535">
    <property type="entry name" value="Zip"/>
    <property type="match status" value="1"/>
</dbReference>
<keyword evidence="8" id="KW-1185">Reference proteome</keyword>
<accession>A0A9Q1H1B4</accession>
<feature type="transmembrane region" description="Helical" evidence="6">
    <location>
        <begin position="254"/>
        <end position="277"/>
    </location>
</feature>